<feature type="domain" description="OTU" evidence="25">
    <location>
        <begin position="174"/>
        <end position="327"/>
    </location>
</feature>
<dbReference type="Pfam" id="PF02338">
    <property type="entry name" value="OTU"/>
    <property type="match status" value="1"/>
</dbReference>
<dbReference type="PANTHER" id="PTHR14843">
    <property type="entry name" value="DEUBIQUITINATING PROTEIN VCIP135"/>
    <property type="match status" value="1"/>
</dbReference>
<evidence type="ECO:0000256" key="18">
    <source>
        <dbReference type="ARBA" id="ARBA00023242"/>
    </source>
</evidence>
<feature type="compositionally biased region" description="Basic and acidic residues" evidence="24">
    <location>
        <begin position="1149"/>
        <end position="1165"/>
    </location>
</feature>
<evidence type="ECO:0000256" key="11">
    <source>
        <dbReference type="ARBA" id="ARBA00022786"/>
    </source>
</evidence>
<dbReference type="GO" id="GO:0005783">
    <property type="term" value="C:endoplasmic reticulum"/>
    <property type="evidence" value="ECO:0007669"/>
    <property type="project" value="UniProtKB-SubCell"/>
</dbReference>
<evidence type="ECO:0000256" key="10">
    <source>
        <dbReference type="ARBA" id="ARBA00022763"/>
    </source>
</evidence>
<dbReference type="OMA" id="KHSTETD"/>
<dbReference type="AlphaFoldDB" id="A0A1S3JGJ4"/>
<evidence type="ECO:0000256" key="17">
    <source>
        <dbReference type="ARBA" id="ARBA00023204"/>
    </source>
</evidence>
<comment type="subunit">
    <text evidence="20">Binds VCP and the ternary complex containing STX5A, NSFL1C and VCP.</text>
</comment>
<dbReference type="PANTHER" id="PTHR14843:SF2">
    <property type="entry name" value="DEUBIQUITINATING PROTEIN VCPIP1"/>
    <property type="match status" value="1"/>
</dbReference>
<name>A0A1S3JGJ4_LINAN</name>
<evidence type="ECO:0000313" key="27">
    <source>
        <dbReference type="RefSeq" id="XP_013409530.1"/>
    </source>
</evidence>
<protein>
    <recommendedName>
        <fullName evidence="21">Deubiquitinating protein VCPIP1</fullName>
        <ecNumber evidence="6">3.4.19.12</ecNumber>
    </recommendedName>
    <alternativeName>
        <fullName evidence="22">Valosin-containing protein p97/p47 complex-interacting protein 1</fullName>
    </alternativeName>
    <alternativeName>
        <fullName evidence="23">Valosin-containing protein p97/p47 complex-interacting protein p135</fullName>
    </alternativeName>
</protein>
<keyword evidence="12" id="KW-0378">Hydrolase</keyword>
<evidence type="ECO:0000256" key="4">
    <source>
        <dbReference type="ARBA" id="ARBA00004348"/>
    </source>
</evidence>
<dbReference type="GeneID" id="106173087"/>
<proteinExistence type="predicted"/>
<keyword evidence="26" id="KW-1185">Reference proteome</keyword>
<dbReference type="STRING" id="7574.A0A1S3JGJ4"/>
<dbReference type="Gene3D" id="3.10.20.90">
    <property type="entry name" value="Phosphatidylinositol 3-kinase Catalytic Subunit, Chain A, domain 1"/>
    <property type="match status" value="1"/>
</dbReference>
<dbReference type="InterPro" id="IPR045827">
    <property type="entry name" value="VCPIP1_N"/>
</dbReference>
<dbReference type="GO" id="GO:0005795">
    <property type="term" value="C:Golgi stack"/>
    <property type="evidence" value="ECO:0007669"/>
    <property type="project" value="UniProtKB-SubCell"/>
</dbReference>
<comment type="catalytic activity">
    <reaction evidence="1">
        <text>Thiol-dependent hydrolysis of ester, thioester, amide, peptide and isopeptide bonds formed by the C-terminal Gly of ubiquitin (a 76-residue protein attached to proteins as an intracellular targeting signal).</text>
        <dbReference type="EC" id="3.4.19.12"/>
    </reaction>
</comment>
<organism evidence="26 27">
    <name type="scientific">Lingula anatina</name>
    <name type="common">Brachiopod</name>
    <name type="synonym">Lingula unguis</name>
    <dbReference type="NCBI Taxonomy" id="7574"/>
    <lineage>
        <taxon>Eukaryota</taxon>
        <taxon>Metazoa</taxon>
        <taxon>Spiralia</taxon>
        <taxon>Lophotrochozoa</taxon>
        <taxon>Brachiopoda</taxon>
        <taxon>Linguliformea</taxon>
        <taxon>Lingulata</taxon>
        <taxon>Lingulida</taxon>
        <taxon>Linguloidea</taxon>
        <taxon>Lingulidae</taxon>
        <taxon>Lingula</taxon>
    </lineage>
</organism>
<evidence type="ECO:0000256" key="3">
    <source>
        <dbReference type="ARBA" id="ARBA00004240"/>
    </source>
</evidence>
<dbReference type="GO" id="GO:0006281">
    <property type="term" value="P:DNA repair"/>
    <property type="evidence" value="ECO:0007669"/>
    <property type="project" value="UniProtKB-KW"/>
</dbReference>
<reference evidence="27" key="1">
    <citation type="submission" date="2025-08" db="UniProtKB">
        <authorList>
            <consortium name="RefSeq"/>
        </authorList>
    </citation>
    <scope>IDENTIFICATION</scope>
    <source>
        <tissue evidence="27">Gonads</tissue>
    </source>
</reference>
<dbReference type="GO" id="GO:0006508">
    <property type="term" value="P:proteolysis"/>
    <property type="evidence" value="ECO:0007669"/>
    <property type="project" value="UniProtKB-KW"/>
</dbReference>
<dbReference type="InterPro" id="IPR039087">
    <property type="entry name" value="VCPIP1"/>
</dbReference>
<evidence type="ECO:0000256" key="16">
    <source>
        <dbReference type="ARBA" id="ARBA00023034"/>
    </source>
</evidence>
<evidence type="ECO:0000256" key="2">
    <source>
        <dbReference type="ARBA" id="ARBA00004123"/>
    </source>
</evidence>
<dbReference type="KEGG" id="lak:106173087"/>
<dbReference type="InterPro" id="IPR048857">
    <property type="entry name" value="OTU1_Ubl"/>
</dbReference>
<sequence length="1165" mass="129296">MAAKGNKEPYRVLSGYCPDEGCQTRLFFPAYETSIECTGCGQRHERNTIKNPEVVTDPEVALHNMLKNVLVENTTPKKGTDSVKVLGLSNYHCKLVSPLLTTYGMDKATGEARLLKDMGQKEVFDCSILGDRAFLIEQEHIEVYGYGRDRTGSTKYLADTLEMIRKMNNDVENLLPVHADGDGHCLVHAVSRALIGRELFWHALRQNLKTHFTAKLDNYKALFQDFIDQSEWNLIIEECDPDFLPPDGEAHGLRNIHIFGLANVLKRPIILLDSMTGMQSSGDYSGVFLPAFNPPEKCRGKDGQLNKPLCLAWSSSGRNHYIPLVGIKGKPLPRLARWIIPKVWGMPNQLLDTYIQFDSEDKCVLGGEKCLPDRYIHRLVSAMDAVFINKYEVHPGLVTDMHQYCYKATGIVGIHPEVVIENTQKAVAEKRLFRCLTCDAICEFRLLSEWFVKGGSLYEVAASAPGSLVPGKKYSFPMKGLMCVYDGEKDILVPDMEQSGLSQCGWCRGTTLRTVNGDGSVAYQNGDRTTTQAGASSRCQCGFKHFWDGKEYNNLPEVLPLVLEWNGKVIPEKVYWFQHEEDSSLNSNVFDVAQRVVQKHFPGEFGSERLVQKVVNQILYLTKENNTMAAESSSTTGDTSTTEHMETDASWRQNTIPTKIVLTGQKHKTLHKEELNMSEKEKQVRQRVVENAPVQQKRRSTELARKAESEKHKGDSPKKTLSHGHDSGAPSASPPGGGGAQSEAQRVEKKIRLTTSDGRQMMLSLPGSITYAALQEKISTELHIPPTSQRIRYGFPPRELHPPEDGKEEEPLPLQHGDRVTVEILKDDNEKDKGDEIKVWQQPTVPKQAWAGFDPNAHDHSAEDLLRGLNQLQGTGDSLDMSIASLTLMATLTGKDLWTYVQGLPHLFSVGGLFYQQVERDLGLVEGKHCTLPVLPGKVFRYNAQDGRLELCLEPHGHFPVEPGLEDKILRGGIPQAVRHPIPASTSTHAATLASGGAGVVVNKPMQFPSQHVAFSGQGHSLRSNKENIRMPTDLLPATHHHHHHHAGTKNKASSFQGLSPMFAHPDSIEEESESMDTGEGASGGEEGETDAQGDSLFKRIGPGYSVVNHERTNSSNSQSEMLRSLAASIQAAVQEEAEEDLDSDENSDQEKPVDTKIQDEMDST</sequence>
<dbReference type="CDD" id="cd17059">
    <property type="entry name" value="Ubl_OTU1"/>
    <property type="match status" value="1"/>
</dbReference>
<feature type="region of interest" description="Disordered" evidence="24">
    <location>
        <begin position="1039"/>
        <end position="1165"/>
    </location>
</feature>
<evidence type="ECO:0000256" key="21">
    <source>
        <dbReference type="ARBA" id="ARBA00071253"/>
    </source>
</evidence>
<feature type="region of interest" description="Disordered" evidence="24">
    <location>
        <begin position="627"/>
        <end position="746"/>
    </location>
</feature>
<dbReference type="EC" id="3.4.19.12" evidence="6"/>
<dbReference type="InterPro" id="IPR003323">
    <property type="entry name" value="OTU_dom"/>
</dbReference>
<evidence type="ECO:0000256" key="9">
    <source>
        <dbReference type="ARBA" id="ARBA00022670"/>
    </source>
</evidence>
<evidence type="ECO:0000256" key="13">
    <source>
        <dbReference type="ARBA" id="ARBA00022807"/>
    </source>
</evidence>
<dbReference type="GO" id="GO:0016320">
    <property type="term" value="P:endoplasmic reticulum membrane fusion"/>
    <property type="evidence" value="ECO:0007669"/>
    <property type="project" value="TreeGrafter"/>
</dbReference>
<evidence type="ECO:0000256" key="12">
    <source>
        <dbReference type="ARBA" id="ARBA00022801"/>
    </source>
</evidence>
<accession>A0A1S3JGJ4</accession>
<feature type="compositionally biased region" description="Basic residues" evidence="24">
    <location>
        <begin position="1039"/>
        <end position="1049"/>
    </location>
</feature>
<evidence type="ECO:0000256" key="20">
    <source>
        <dbReference type="ARBA" id="ARBA00063733"/>
    </source>
</evidence>
<gene>
    <name evidence="27" type="primary">LOC106173087</name>
</gene>
<evidence type="ECO:0000256" key="15">
    <source>
        <dbReference type="ARBA" id="ARBA00022990"/>
    </source>
</evidence>
<dbReference type="OrthoDB" id="10012024at2759"/>
<evidence type="ECO:0000256" key="24">
    <source>
        <dbReference type="SAM" id="MobiDB-lite"/>
    </source>
</evidence>
<feature type="compositionally biased region" description="Basic and acidic residues" evidence="24">
    <location>
        <begin position="699"/>
        <end position="726"/>
    </location>
</feature>
<dbReference type="GO" id="GO:0071108">
    <property type="term" value="P:protein K48-linked deubiquitination"/>
    <property type="evidence" value="ECO:0007669"/>
    <property type="project" value="TreeGrafter"/>
</dbReference>
<dbReference type="Pfam" id="PF19437">
    <property type="entry name" value="VCIP135_N"/>
    <property type="match status" value="1"/>
</dbReference>
<keyword evidence="9" id="KW-0645">Protease</keyword>
<evidence type="ECO:0000256" key="8">
    <source>
        <dbReference type="ARBA" id="ARBA00022553"/>
    </source>
</evidence>
<keyword evidence="11" id="KW-0833">Ubl conjugation pathway</keyword>
<evidence type="ECO:0000313" key="26">
    <source>
        <dbReference type="Proteomes" id="UP000085678"/>
    </source>
</evidence>
<keyword evidence="8" id="KW-0597">Phosphoprotein</keyword>
<dbReference type="Proteomes" id="UP000085678">
    <property type="component" value="Unplaced"/>
</dbReference>
<dbReference type="FunFam" id="3.90.70.80:FF:000004">
    <property type="entry name" value="deubiquitinating protein VCIP135 isoform X2"/>
    <property type="match status" value="1"/>
</dbReference>
<dbReference type="GO" id="GO:0016567">
    <property type="term" value="P:protein ubiquitination"/>
    <property type="evidence" value="ECO:0007669"/>
    <property type="project" value="InterPro"/>
</dbReference>
<dbReference type="RefSeq" id="XP_013409530.1">
    <property type="nucleotide sequence ID" value="XM_013554076.1"/>
</dbReference>
<dbReference type="PROSITE" id="PS50802">
    <property type="entry name" value="OTU"/>
    <property type="match status" value="1"/>
</dbReference>
<evidence type="ECO:0000256" key="19">
    <source>
        <dbReference type="ARBA" id="ARBA00057273"/>
    </source>
</evidence>
<keyword evidence="17" id="KW-0234">DNA repair</keyword>
<dbReference type="CDD" id="cd22769">
    <property type="entry name" value="OTU_VCIP135"/>
    <property type="match status" value="1"/>
</dbReference>
<feature type="region of interest" description="Disordered" evidence="24">
    <location>
        <begin position="788"/>
        <end position="812"/>
    </location>
</feature>
<evidence type="ECO:0000256" key="6">
    <source>
        <dbReference type="ARBA" id="ARBA00012759"/>
    </source>
</evidence>
<feature type="compositionally biased region" description="Basic and acidic residues" evidence="24">
    <location>
        <begin position="671"/>
        <end position="688"/>
    </location>
</feature>
<keyword evidence="18" id="KW-0539">Nucleus</keyword>
<evidence type="ECO:0000259" key="25">
    <source>
        <dbReference type="PROSITE" id="PS50802"/>
    </source>
</evidence>
<dbReference type="InParanoid" id="A0A1S3JGJ4"/>
<dbReference type="GO" id="GO:0004843">
    <property type="term" value="F:cysteine-type deubiquitinase activity"/>
    <property type="evidence" value="ECO:0007669"/>
    <property type="project" value="UniProtKB-EC"/>
</dbReference>
<keyword evidence="10" id="KW-0227">DNA damage</keyword>
<dbReference type="GO" id="GO:0005634">
    <property type="term" value="C:nucleus"/>
    <property type="evidence" value="ECO:0007669"/>
    <property type="project" value="UniProtKB-SubCell"/>
</dbReference>
<dbReference type="Pfam" id="PF21403">
    <property type="entry name" value="OTU1_UBXL"/>
    <property type="match status" value="1"/>
</dbReference>
<evidence type="ECO:0000256" key="5">
    <source>
        <dbReference type="ARBA" id="ARBA00004496"/>
    </source>
</evidence>
<keyword evidence="14" id="KW-0256">Endoplasmic reticulum</keyword>
<comment type="subcellular location">
    <subcellularLocation>
        <location evidence="5">Cytoplasm</location>
    </subcellularLocation>
    <subcellularLocation>
        <location evidence="3">Endoplasmic reticulum</location>
    </subcellularLocation>
    <subcellularLocation>
        <location evidence="4">Golgi apparatus</location>
        <location evidence="4">Golgi stack</location>
    </subcellularLocation>
    <subcellularLocation>
        <location evidence="2">Nucleus</location>
    </subcellularLocation>
</comment>
<evidence type="ECO:0000256" key="14">
    <source>
        <dbReference type="ARBA" id="ARBA00022824"/>
    </source>
</evidence>
<keyword evidence="13" id="KW-0788">Thiol protease</keyword>
<comment type="function">
    <text evidence="19">Deubiquitinating enzyme involved in DNA repair and reassembly of the Golgi apparatus and the endoplasmic reticulum following mitosis. Necessary for VCP-mediated reassembly of Golgi stacks after mitosis. Plays a role in VCP-mediated formation of transitional endoplasmic reticulum (tER). Mediates dissociation of the ternary complex containing STX5A, NSFL1C and VCP. Also involved in DNA repair following phosphorylation by ATM or ATR: acts by catalyzing deubiquitination of SPRTN, thereby promoting SPRTN recruitment to chromatin and subsequent proteolytic cleavage of covalent DNA-protein cross-links (DPCs). Hydrolyzes 'Lys-11'- and 'Lys-48'-linked polyubiquitin chains.</text>
</comment>
<dbReference type="GO" id="GO:0035871">
    <property type="term" value="P:protein K11-linked deubiquitination"/>
    <property type="evidence" value="ECO:0007669"/>
    <property type="project" value="TreeGrafter"/>
</dbReference>
<keyword evidence="7" id="KW-0963">Cytoplasm</keyword>
<dbReference type="GO" id="GO:0090168">
    <property type="term" value="P:Golgi reassembly"/>
    <property type="evidence" value="ECO:0007669"/>
    <property type="project" value="TreeGrafter"/>
</dbReference>
<evidence type="ECO:0000256" key="23">
    <source>
        <dbReference type="ARBA" id="ARBA00083298"/>
    </source>
</evidence>
<dbReference type="FunFam" id="3.10.20.90:FF:000146">
    <property type="entry name" value="deubiquitinating protein VCIP135 isoform X1"/>
    <property type="match status" value="1"/>
</dbReference>
<evidence type="ECO:0000256" key="7">
    <source>
        <dbReference type="ARBA" id="ARBA00022490"/>
    </source>
</evidence>
<keyword evidence="15" id="KW-0007">Acetylation</keyword>
<evidence type="ECO:0000256" key="22">
    <source>
        <dbReference type="ARBA" id="ARBA00081555"/>
    </source>
</evidence>
<keyword evidence="16" id="KW-0333">Golgi apparatus</keyword>
<feature type="compositionally biased region" description="Acidic residues" evidence="24">
    <location>
        <begin position="1136"/>
        <end position="1148"/>
    </location>
</feature>
<evidence type="ECO:0000256" key="1">
    <source>
        <dbReference type="ARBA" id="ARBA00000707"/>
    </source>
</evidence>